<dbReference type="EMBL" id="CP090615">
    <property type="protein sequence ID" value="UTT86528.1"/>
    <property type="molecule type" value="Genomic_DNA"/>
</dbReference>
<evidence type="ECO:0000313" key="4">
    <source>
        <dbReference type="Proteomes" id="UP001059120"/>
    </source>
</evidence>
<organism evidence="2 4">
    <name type="scientific">Vibrio pelagius</name>
    <dbReference type="NCBI Taxonomy" id="28169"/>
    <lineage>
        <taxon>Bacteria</taxon>
        <taxon>Pseudomonadati</taxon>
        <taxon>Pseudomonadota</taxon>
        <taxon>Gammaproteobacteria</taxon>
        <taxon>Vibrionales</taxon>
        <taxon>Vibrionaceae</taxon>
        <taxon>Vibrio</taxon>
    </lineage>
</organism>
<evidence type="ECO:0000313" key="2">
    <source>
        <dbReference type="EMBL" id="UTT86501.1"/>
    </source>
</evidence>
<accession>A0ABY5G9X7</accession>
<gene>
    <name evidence="3" type="ORF">LZI70_13855</name>
    <name evidence="2" type="ORF">LZI70_19350</name>
</gene>
<dbReference type="Proteomes" id="UP001059120">
    <property type="component" value="Chromosome 2"/>
</dbReference>
<dbReference type="InterPro" id="IPR021529">
    <property type="entry name" value="DUF2798"/>
</dbReference>
<evidence type="ECO:0000256" key="1">
    <source>
        <dbReference type="SAM" id="Phobius"/>
    </source>
</evidence>
<sequence>MNKKLHYVTATLSSLVMAILMSGIISGAKMGFSHDWPPVWLNSFLLAWPCALVFSLTLLPKVKKLAEWICKPRKSQSSQVELCDE</sequence>
<feature type="transmembrane region" description="Helical" evidence="1">
    <location>
        <begin position="7"/>
        <end position="28"/>
    </location>
</feature>
<feature type="transmembrane region" description="Helical" evidence="1">
    <location>
        <begin position="40"/>
        <end position="59"/>
    </location>
</feature>
<dbReference type="RefSeq" id="WP_255232283.1">
    <property type="nucleotide sequence ID" value="NZ_CP090615.1"/>
</dbReference>
<dbReference type="EMBL" id="CP090615">
    <property type="protein sequence ID" value="UTT86501.1"/>
    <property type="molecule type" value="Genomic_DNA"/>
</dbReference>
<keyword evidence="1" id="KW-0472">Membrane</keyword>
<keyword evidence="1" id="KW-0812">Transmembrane</keyword>
<keyword evidence="4" id="KW-1185">Reference proteome</keyword>
<reference evidence="2" key="1">
    <citation type="submission" date="2022-01" db="EMBL/GenBank/DDBJ databases">
        <title>Alginate degradation mechanism of Vibrio pelagius WXL662.</title>
        <authorList>
            <person name="He X."/>
        </authorList>
    </citation>
    <scope>NUCLEOTIDE SEQUENCE</scope>
    <source>
        <strain evidence="2">WXL662</strain>
    </source>
</reference>
<name>A0ABY5G9X7_VIBPE</name>
<proteinExistence type="predicted"/>
<keyword evidence="1" id="KW-1133">Transmembrane helix</keyword>
<evidence type="ECO:0000313" key="3">
    <source>
        <dbReference type="EMBL" id="UTT86528.1"/>
    </source>
</evidence>
<protein>
    <submittedName>
        <fullName evidence="2">DUF2798 domain-containing protein</fullName>
    </submittedName>
</protein>
<dbReference type="Pfam" id="PF11391">
    <property type="entry name" value="DUF2798"/>
    <property type="match status" value="1"/>
</dbReference>